<evidence type="ECO:0000256" key="1">
    <source>
        <dbReference type="ARBA" id="ARBA00005085"/>
    </source>
</evidence>
<dbReference type="Pfam" id="PF10437">
    <property type="entry name" value="Lip_prot_lig_C"/>
    <property type="match status" value="1"/>
</dbReference>
<dbReference type="EMBL" id="JACRWC010000022">
    <property type="protein sequence ID" value="MBC5998615.1"/>
    <property type="molecule type" value="Genomic_DNA"/>
</dbReference>
<dbReference type="InterPro" id="IPR004143">
    <property type="entry name" value="BPL_LPL_catalytic"/>
</dbReference>
<evidence type="ECO:0000256" key="7">
    <source>
        <dbReference type="ARBA" id="ARBA00048037"/>
    </source>
</evidence>
<keyword evidence="6" id="KW-0067">ATP-binding</keyword>
<keyword evidence="4 9" id="KW-0436">Ligase</keyword>
<evidence type="ECO:0000256" key="3">
    <source>
        <dbReference type="ARBA" id="ARBA00012367"/>
    </source>
</evidence>
<dbReference type="InterPro" id="IPR019491">
    <property type="entry name" value="Lipoate_protein_ligase_C"/>
</dbReference>
<feature type="domain" description="BPL/LPL catalytic" evidence="8">
    <location>
        <begin position="30"/>
        <end position="213"/>
    </location>
</feature>
<dbReference type="GO" id="GO:0017118">
    <property type="term" value="F:lipoyltransferase activity"/>
    <property type="evidence" value="ECO:0007669"/>
    <property type="project" value="TreeGrafter"/>
</dbReference>
<evidence type="ECO:0000256" key="5">
    <source>
        <dbReference type="ARBA" id="ARBA00022741"/>
    </source>
</evidence>
<dbReference type="EC" id="6.3.1.20" evidence="3"/>
<comment type="catalytic activity">
    <reaction evidence="7">
        <text>L-lysyl-[lipoyl-carrier protein] + (R)-lipoate + ATP = N(6)-[(R)-lipoyl]-L-lysyl-[lipoyl-carrier protein] + AMP + diphosphate + H(+)</text>
        <dbReference type="Rhea" id="RHEA:49288"/>
        <dbReference type="Rhea" id="RHEA-COMP:10500"/>
        <dbReference type="Rhea" id="RHEA-COMP:10502"/>
        <dbReference type="ChEBI" id="CHEBI:15378"/>
        <dbReference type="ChEBI" id="CHEBI:29969"/>
        <dbReference type="ChEBI" id="CHEBI:30616"/>
        <dbReference type="ChEBI" id="CHEBI:33019"/>
        <dbReference type="ChEBI" id="CHEBI:83088"/>
        <dbReference type="ChEBI" id="CHEBI:83099"/>
        <dbReference type="ChEBI" id="CHEBI:456215"/>
        <dbReference type="EC" id="6.3.1.20"/>
    </reaction>
</comment>
<name>A0A923SQP1_9FIRM</name>
<dbReference type="PANTHER" id="PTHR12561">
    <property type="entry name" value="LIPOATE-PROTEIN LIGASE"/>
    <property type="match status" value="1"/>
</dbReference>
<evidence type="ECO:0000256" key="4">
    <source>
        <dbReference type="ARBA" id="ARBA00022598"/>
    </source>
</evidence>
<dbReference type="Gene3D" id="3.30.390.50">
    <property type="entry name" value="CO dehydrogenase flavoprotein, C-terminal domain"/>
    <property type="match status" value="1"/>
</dbReference>
<dbReference type="GO" id="GO:0016979">
    <property type="term" value="F:lipoate-protein ligase activity"/>
    <property type="evidence" value="ECO:0007669"/>
    <property type="project" value="UniProtKB-EC"/>
</dbReference>
<dbReference type="NCBIfam" id="TIGR00545">
    <property type="entry name" value="lipoyltrans"/>
    <property type="match status" value="1"/>
</dbReference>
<dbReference type="InterPro" id="IPR045864">
    <property type="entry name" value="aa-tRNA-synth_II/BPL/LPL"/>
</dbReference>
<dbReference type="GO" id="GO:0009249">
    <property type="term" value="P:protein lipoylation"/>
    <property type="evidence" value="ECO:0007669"/>
    <property type="project" value="InterPro"/>
</dbReference>
<dbReference type="Gene3D" id="3.30.930.10">
    <property type="entry name" value="Bira Bifunctional Protein, Domain 2"/>
    <property type="match status" value="1"/>
</dbReference>
<proteinExistence type="predicted"/>
<evidence type="ECO:0000313" key="10">
    <source>
        <dbReference type="Proteomes" id="UP000644115"/>
    </source>
</evidence>
<protein>
    <recommendedName>
        <fullName evidence="3">lipoate--protein ligase</fullName>
        <ecNumber evidence="3">6.3.1.20</ecNumber>
    </recommendedName>
</protein>
<dbReference type="GO" id="GO:0005524">
    <property type="term" value="F:ATP binding"/>
    <property type="evidence" value="ECO:0007669"/>
    <property type="project" value="UniProtKB-KW"/>
</dbReference>
<dbReference type="SUPFAM" id="SSF82649">
    <property type="entry name" value="SufE/NifU"/>
    <property type="match status" value="1"/>
</dbReference>
<evidence type="ECO:0000256" key="2">
    <source>
        <dbReference type="ARBA" id="ARBA00005124"/>
    </source>
</evidence>
<gene>
    <name evidence="9" type="ORF">H8876_01080</name>
</gene>
<reference evidence="9" key="1">
    <citation type="submission" date="2020-08" db="EMBL/GenBank/DDBJ databases">
        <authorList>
            <person name="Liu C."/>
            <person name="Sun Q."/>
        </authorList>
    </citation>
    <scope>NUCLEOTIDE SEQUENCE</scope>
    <source>
        <strain evidence="9">BX16</strain>
    </source>
</reference>
<comment type="pathway">
    <text evidence="1">Protein modification; protein lipoylation via exogenous pathway; protein N(6)-(lipoyl)lysine from lipoate: step 2/2.</text>
</comment>
<keyword evidence="10" id="KW-1185">Reference proteome</keyword>
<dbReference type="Pfam" id="PF21948">
    <property type="entry name" value="LplA-B_cat"/>
    <property type="match status" value="1"/>
</dbReference>
<dbReference type="PANTHER" id="PTHR12561:SF3">
    <property type="entry name" value="LIPOYLTRANSFERASE 1, MITOCHONDRIAL"/>
    <property type="match status" value="1"/>
</dbReference>
<dbReference type="AlphaFoldDB" id="A0A923SQP1"/>
<evidence type="ECO:0000256" key="6">
    <source>
        <dbReference type="ARBA" id="ARBA00022840"/>
    </source>
</evidence>
<dbReference type="InterPro" id="IPR004562">
    <property type="entry name" value="LipoylTrfase_LipoateP_Ligase"/>
</dbReference>
<dbReference type="SUPFAM" id="SSF55681">
    <property type="entry name" value="Class II aaRS and biotin synthetases"/>
    <property type="match status" value="1"/>
</dbReference>
<dbReference type="RefSeq" id="WP_249286178.1">
    <property type="nucleotide sequence ID" value="NZ_JACRWC010000022.1"/>
</dbReference>
<dbReference type="CDD" id="cd16443">
    <property type="entry name" value="LplA"/>
    <property type="match status" value="1"/>
</dbReference>
<sequence length="332" mass="37796">MIDKINYIESTTYDPYANLAMEEYLMLHCGETECILYLWQNEHTIVIGRNQNPWKECHLTQLEESGGHLVRRLSGGGAVYHDLGNVNFTFLVQKENYDVGRQLDVIIGAMRRLGIQAERSGRNDILADGKKFSGNAFYKQNKFCYHHGTIMLNVDVTKLSRYLNVSADKLKSKGVSSVKSRVTNLVEFVPDLTVARLKEALKESFEEVYGLKAGILTKEDLDQDALQKGRDRFISWEWLYGHNPTFENEMSFRFDWGGIDLCFSVEKGIIKEAVFYSDSLNPELMLALPEHLTGVIYQKDAICKALASHETADPQEQQMLSDILEAVNGEDF</sequence>
<evidence type="ECO:0000259" key="8">
    <source>
        <dbReference type="PROSITE" id="PS51733"/>
    </source>
</evidence>
<evidence type="ECO:0000313" key="9">
    <source>
        <dbReference type="EMBL" id="MBC5998615.1"/>
    </source>
</evidence>
<dbReference type="PROSITE" id="PS51733">
    <property type="entry name" value="BPL_LPL_CATALYTIC"/>
    <property type="match status" value="1"/>
</dbReference>
<dbReference type="Proteomes" id="UP000644115">
    <property type="component" value="Unassembled WGS sequence"/>
</dbReference>
<organism evidence="9 10">
    <name type="scientific">Lentihominibacter faecis</name>
    <dbReference type="NCBI Taxonomy" id="2764712"/>
    <lineage>
        <taxon>Bacteria</taxon>
        <taxon>Bacillati</taxon>
        <taxon>Bacillota</taxon>
        <taxon>Clostridia</taxon>
        <taxon>Peptostreptococcales</taxon>
        <taxon>Anaerovoracaceae</taxon>
        <taxon>Lentihominibacter</taxon>
    </lineage>
</organism>
<accession>A0A923SQP1</accession>
<comment type="pathway">
    <text evidence="2">Protein modification; protein lipoylation via exogenous pathway; protein N(6)-(lipoyl)lysine from lipoate: step 1/2.</text>
</comment>
<keyword evidence="5" id="KW-0547">Nucleotide-binding</keyword>
<dbReference type="GO" id="GO:0005737">
    <property type="term" value="C:cytoplasm"/>
    <property type="evidence" value="ECO:0007669"/>
    <property type="project" value="TreeGrafter"/>
</dbReference>
<comment type="caution">
    <text evidence="9">The sequence shown here is derived from an EMBL/GenBank/DDBJ whole genome shotgun (WGS) entry which is preliminary data.</text>
</comment>